<dbReference type="Pfam" id="PF01427">
    <property type="entry name" value="Peptidase_M15"/>
    <property type="match status" value="1"/>
</dbReference>
<comment type="cofactor">
    <cofactor evidence="9">
        <name>Zn(2+)</name>
        <dbReference type="ChEBI" id="CHEBI:29105"/>
    </cofactor>
    <text evidence="9">Binds 1 zinc ion per subunit.</text>
</comment>
<evidence type="ECO:0000256" key="3">
    <source>
        <dbReference type="ARBA" id="ARBA00022723"/>
    </source>
</evidence>
<evidence type="ECO:0000256" key="7">
    <source>
        <dbReference type="ARBA" id="ARBA00023049"/>
    </source>
</evidence>
<evidence type="ECO:0000256" key="9">
    <source>
        <dbReference type="HAMAP-Rule" id="MF_01924"/>
    </source>
</evidence>
<proteinExistence type="inferred from homology"/>
<feature type="chain" id="PRO_5046704241" description="D-alanyl-D-alanine dipeptidase" evidence="11">
    <location>
        <begin position="23"/>
        <end position="229"/>
    </location>
</feature>
<keyword evidence="8 10" id="KW-0961">Cell wall biogenesis/degradation</keyword>
<evidence type="ECO:0000256" key="11">
    <source>
        <dbReference type="SAM" id="SignalP"/>
    </source>
</evidence>
<gene>
    <name evidence="9" type="primary">ddpX</name>
    <name evidence="12" type="ORF">JQX08_11660</name>
</gene>
<dbReference type="PANTHER" id="PTHR43126">
    <property type="entry name" value="D-ALANYL-D-ALANINE DIPEPTIDASE"/>
    <property type="match status" value="1"/>
</dbReference>
<keyword evidence="11" id="KW-0732">Signal</keyword>
<dbReference type="SUPFAM" id="SSF55166">
    <property type="entry name" value="Hedgehog/DD-peptidase"/>
    <property type="match status" value="1"/>
</dbReference>
<dbReference type="InterPro" id="IPR000755">
    <property type="entry name" value="A_A_dipeptidase"/>
</dbReference>
<keyword evidence="7 9" id="KW-0482">Metalloprotease</keyword>
<name>A0ABS2IE48_9GAMM</name>
<evidence type="ECO:0000256" key="2">
    <source>
        <dbReference type="ARBA" id="ARBA00022670"/>
    </source>
</evidence>
<dbReference type="CDD" id="cd14817">
    <property type="entry name" value="D-Ala-D-Ala_dipeptidase_VanX"/>
    <property type="match status" value="1"/>
</dbReference>
<evidence type="ECO:0000313" key="13">
    <source>
        <dbReference type="Proteomes" id="UP000717995"/>
    </source>
</evidence>
<evidence type="ECO:0000256" key="5">
    <source>
        <dbReference type="ARBA" id="ARBA00022833"/>
    </source>
</evidence>
<protein>
    <recommendedName>
        <fullName evidence="9 10">D-alanyl-D-alanine dipeptidase</fullName>
        <shortName evidence="9 10">D-Ala-D-Ala dipeptidase</shortName>
        <ecNumber evidence="9 10">3.4.13.22</ecNumber>
    </recommendedName>
</protein>
<dbReference type="PANTHER" id="PTHR43126:SF1">
    <property type="entry name" value="D-ALANYL-D-ALANINE DIPEPTIDASE"/>
    <property type="match status" value="1"/>
</dbReference>
<feature type="binding site" evidence="9">
    <location>
        <position position="211"/>
    </location>
    <ligand>
        <name>Zn(2+)</name>
        <dbReference type="ChEBI" id="CHEBI:29105"/>
        <note>catalytic</note>
    </ligand>
</feature>
<dbReference type="Proteomes" id="UP000717995">
    <property type="component" value="Unassembled WGS sequence"/>
</dbReference>
<feature type="active site" description="Proton donor/acceptor" evidence="9">
    <location>
        <position position="208"/>
    </location>
</feature>
<evidence type="ECO:0000256" key="6">
    <source>
        <dbReference type="ARBA" id="ARBA00022997"/>
    </source>
</evidence>
<comment type="catalytic activity">
    <reaction evidence="1 9 10">
        <text>D-alanyl-D-alanine + H2O = 2 D-alanine</text>
        <dbReference type="Rhea" id="RHEA:20661"/>
        <dbReference type="ChEBI" id="CHEBI:15377"/>
        <dbReference type="ChEBI" id="CHEBI:57416"/>
        <dbReference type="ChEBI" id="CHEBI:57822"/>
        <dbReference type="EC" id="3.4.13.22"/>
    </reaction>
</comment>
<reference evidence="12 13" key="1">
    <citation type="submission" date="2021-02" db="EMBL/GenBank/DDBJ databases">
        <authorList>
            <person name="Lee D.-H."/>
        </authorList>
    </citation>
    <scope>NUCLEOTIDE SEQUENCE [LARGE SCALE GENOMIC DNA]</scope>
    <source>
        <strain evidence="12 13">UL073</strain>
    </source>
</reference>
<dbReference type="Gene3D" id="3.30.1380.10">
    <property type="match status" value="1"/>
</dbReference>
<dbReference type="InterPro" id="IPR009045">
    <property type="entry name" value="Zn_M74/Hedgehog-like"/>
</dbReference>
<organism evidence="12 13">
    <name type="scientific">Zestomonas insulae</name>
    <dbReference type="NCBI Taxonomy" id="2809017"/>
    <lineage>
        <taxon>Bacteria</taxon>
        <taxon>Pseudomonadati</taxon>
        <taxon>Pseudomonadota</taxon>
        <taxon>Gammaproteobacteria</taxon>
        <taxon>Pseudomonadales</taxon>
        <taxon>Pseudomonadaceae</taxon>
        <taxon>Zestomonas</taxon>
    </lineage>
</organism>
<comment type="similarity">
    <text evidence="9 10">Belongs to the peptidase M15D family.</text>
</comment>
<keyword evidence="5 9" id="KW-0862">Zinc</keyword>
<dbReference type="PIRSF" id="PIRSF026671">
    <property type="entry name" value="AA_dipeptidase"/>
    <property type="match status" value="1"/>
</dbReference>
<evidence type="ECO:0000256" key="1">
    <source>
        <dbReference type="ARBA" id="ARBA00001362"/>
    </source>
</evidence>
<dbReference type="RefSeq" id="WP_205348545.1">
    <property type="nucleotide sequence ID" value="NZ_JAFEUP010000003.1"/>
</dbReference>
<evidence type="ECO:0000256" key="4">
    <source>
        <dbReference type="ARBA" id="ARBA00022801"/>
    </source>
</evidence>
<keyword evidence="13" id="KW-1185">Reference proteome</keyword>
<feature type="site" description="Transition state stabilizer" evidence="9">
    <location>
        <position position="98"/>
    </location>
</feature>
<dbReference type="PROSITE" id="PS51257">
    <property type="entry name" value="PROKAR_LIPOPROTEIN"/>
    <property type="match status" value="1"/>
</dbReference>
<feature type="binding site" evidence="9">
    <location>
        <position position="143"/>
    </location>
    <ligand>
        <name>Zn(2+)</name>
        <dbReference type="ChEBI" id="CHEBI:29105"/>
        <note>catalytic</note>
    </ligand>
</feature>
<dbReference type="EMBL" id="JAFEUP010000003">
    <property type="protein sequence ID" value="MBM7061361.1"/>
    <property type="molecule type" value="Genomic_DNA"/>
</dbReference>
<keyword evidence="6 9" id="KW-0224">Dipeptidase</keyword>
<accession>A0ABS2IE48</accession>
<evidence type="ECO:0000313" key="12">
    <source>
        <dbReference type="EMBL" id="MBM7061361.1"/>
    </source>
</evidence>
<keyword evidence="4 9" id="KW-0378">Hydrolase</keyword>
<comment type="function">
    <text evidence="9 10">Catalyzes hydrolysis of the D-alanyl-D-alanine dipeptide.</text>
</comment>
<comment type="caution">
    <text evidence="12">The sequence shown here is derived from an EMBL/GenBank/DDBJ whole genome shotgun (WGS) entry which is preliminary data.</text>
</comment>
<evidence type="ECO:0000256" key="10">
    <source>
        <dbReference type="PIRNR" id="PIRNR026671"/>
    </source>
</evidence>
<feature type="signal peptide" evidence="11">
    <location>
        <begin position="1"/>
        <end position="22"/>
    </location>
</feature>
<sequence length="229" mass="26393">MPRLPALLLLALLAACSTPPQTTRPSDFVYLDTVLHEARYDVRYFNGDNFTGNRVDGYRSARIQLTRPAAQALASAEQELFAQGLGLGLGLKIFDGYRPQRAVEFFKRWAADPQEQRMKARFYPELDKRELFDRGYIAKQSGHSRGSTVDLTLIDAHSGKELDMGSPFDFFGPISHHDTPLISPAQRHNRQLLRDLMRRHGFEPYTAEWWHYRLRAEPYPDTYFDFPAQ</sequence>
<keyword evidence="2 9" id="KW-0645">Protease</keyword>
<keyword evidence="3 9" id="KW-0479">Metal-binding</keyword>
<evidence type="ECO:0000256" key="8">
    <source>
        <dbReference type="ARBA" id="ARBA00023316"/>
    </source>
</evidence>
<feature type="binding site" evidence="9">
    <location>
        <position position="150"/>
    </location>
    <ligand>
        <name>Zn(2+)</name>
        <dbReference type="ChEBI" id="CHEBI:29105"/>
        <note>catalytic</note>
    </ligand>
</feature>
<dbReference type="HAMAP" id="MF_01924">
    <property type="entry name" value="A_A_dipeptidase"/>
    <property type="match status" value="1"/>
</dbReference>
<dbReference type="EC" id="3.4.13.22" evidence="9 10"/>